<dbReference type="EMBL" id="AFHQ01000004">
    <property type="protein sequence ID" value="EGK62440.1"/>
    <property type="molecule type" value="Genomic_DNA"/>
</dbReference>
<evidence type="ECO:0000313" key="1">
    <source>
        <dbReference type="EMBL" id="EGK62440.1"/>
    </source>
</evidence>
<evidence type="ECO:0000313" key="2">
    <source>
        <dbReference type="Proteomes" id="UP000004067"/>
    </source>
</evidence>
<proteinExistence type="predicted"/>
<name>F5RJ02_9FIRM</name>
<gene>
    <name evidence="1" type="ORF">HMPREF9081_0187</name>
</gene>
<dbReference type="GO" id="GO:0004792">
    <property type="term" value="F:thiosulfate-cyanide sulfurtransferase activity"/>
    <property type="evidence" value="ECO:0007669"/>
    <property type="project" value="UniProtKB-EC"/>
</dbReference>
<keyword evidence="2" id="KW-1185">Reference proteome</keyword>
<dbReference type="EC" id="2.8.1.1" evidence="1"/>
<reference evidence="1 2" key="1">
    <citation type="submission" date="2011-04" db="EMBL/GenBank/DDBJ databases">
        <authorList>
            <person name="Muzny D."/>
            <person name="Qin X."/>
            <person name="Deng J."/>
            <person name="Jiang H."/>
            <person name="Liu Y."/>
            <person name="Qu J."/>
            <person name="Song X.-Z."/>
            <person name="Zhang L."/>
            <person name="Thornton R."/>
            <person name="Coyle M."/>
            <person name="Francisco L."/>
            <person name="Jackson L."/>
            <person name="Javaid M."/>
            <person name="Korchina V."/>
            <person name="Kovar C."/>
            <person name="Mata R."/>
            <person name="Mathew T."/>
            <person name="Ngo R."/>
            <person name="Nguyen L."/>
            <person name="Nguyen N."/>
            <person name="Okwuonu G."/>
            <person name="Ongeri F."/>
            <person name="Pham C."/>
            <person name="Simmons D."/>
            <person name="Wilczek-Boney K."/>
            <person name="Hale W."/>
            <person name="Jakkamsetti A."/>
            <person name="Pham P."/>
            <person name="Ruth R."/>
            <person name="San Lucas F."/>
            <person name="Warren J."/>
            <person name="Zhang J."/>
            <person name="Zhao Z."/>
            <person name="Zhou C."/>
            <person name="Zhu D."/>
            <person name="Lee S."/>
            <person name="Bess C."/>
            <person name="Blankenburg K."/>
            <person name="Forbes L."/>
            <person name="Fu Q."/>
            <person name="Gubbala S."/>
            <person name="Hirani K."/>
            <person name="Jayaseelan J.C."/>
            <person name="Lara F."/>
            <person name="Munidasa M."/>
            <person name="Palculict T."/>
            <person name="Patil S."/>
            <person name="Pu L.-L."/>
            <person name="Saada N."/>
            <person name="Tang L."/>
            <person name="Weissenberger G."/>
            <person name="Zhu Y."/>
            <person name="Hemphill L."/>
            <person name="Shang Y."/>
            <person name="Youmans B."/>
            <person name="Ayvaz T."/>
            <person name="Ross M."/>
            <person name="Santibanez J."/>
            <person name="Aqrawi P."/>
            <person name="Gross S."/>
            <person name="Joshi V."/>
            <person name="Fowler G."/>
            <person name="Nazareth L."/>
            <person name="Reid J."/>
            <person name="Worley K."/>
            <person name="Petrosino J."/>
            <person name="Highlander S."/>
            <person name="Gibbs R."/>
        </authorList>
    </citation>
    <scope>NUCLEOTIDE SEQUENCE [LARGE SCALE GENOMIC DNA]</scope>
    <source>
        <strain evidence="1 2">DSM 2778</strain>
    </source>
</reference>
<accession>F5RJ02</accession>
<dbReference type="Proteomes" id="UP000004067">
    <property type="component" value="Unassembled WGS sequence"/>
</dbReference>
<keyword evidence="1" id="KW-0808">Transferase</keyword>
<organism evidence="1 2">
    <name type="scientific">Centipeda periodontii DSM 2778</name>
    <dbReference type="NCBI Taxonomy" id="888060"/>
    <lineage>
        <taxon>Bacteria</taxon>
        <taxon>Bacillati</taxon>
        <taxon>Bacillota</taxon>
        <taxon>Negativicutes</taxon>
        <taxon>Selenomonadales</taxon>
        <taxon>Selenomonadaceae</taxon>
        <taxon>Centipeda</taxon>
    </lineage>
</organism>
<comment type="caution">
    <text evidence="1">The sequence shown here is derived from an EMBL/GenBank/DDBJ whole genome shotgun (WGS) entry which is preliminary data.</text>
</comment>
<dbReference type="AlphaFoldDB" id="F5RJ02"/>
<dbReference type="HOGENOM" id="CLU_3041689_0_0_9"/>
<sequence>MKLKNFMQQPFSFLFPAAAWEALENPSASGSLPCPAEKAVLNCNYSTKGDFSAA</sequence>
<protein>
    <submittedName>
        <fullName evidence="1">Thiosulfate sulfurtransferase</fullName>
        <ecNumber evidence="1">2.8.1.1</ecNumber>
    </submittedName>
</protein>